<proteinExistence type="predicted"/>
<dbReference type="Proteomes" id="UP001231189">
    <property type="component" value="Unassembled WGS sequence"/>
</dbReference>
<organism evidence="1 2">
    <name type="scientific">Lolium multiflorum</name>
    <name type="common">Italian ryegrass</name>
    <name type="synonym">Lolium perenne subsp. multiflorum</name>
    <dbReference type="NCBI Taxonomy" id="4521"/>
    <lineage>
        <taxon>Eukaryota</taxon>
        <taxon>Viridiplantae</taxon>
        <taxon>Streptophyta</taxon>
        <taxon>Embryophyta</taxon>
        <taxon>Tracheophyta</taxon>
        <taxon>Spermatophyta</taxon>
        <taxon>Magnoliopsida</taxon>
        <taxon>Liliopsida</taxon>
        <taxon>Poales</taxon>
        <taxon>Poaceae</taxon>
        <taxon>BOP clade</taxon>
        <taxon>Pooideae</taxon>
        <taxon>Poodae</taxon>
        <taxon>Poeae</taxon>
        <taxon>Poeae Chloroplast Group 2 (Poeae type)</taxon>
        <taxon>Loliodinae</taxon>
        <taxon>Loliinae</taxon>
        <taxon>Lolium</taxon>
    </lineage>
</organism>
<dbReference type="EMBL" id="JAUUTY010000003">
    <property type="protein sequence ID" value="KAK1663273.1"/>
    <property type="molecule type" value="Genomic_DNA"/>
</dbReference>
<gene>
    <name evidence="1" type="ORF">QYE76_051432</name>
</gene>
<evidence type="ECO:0000313" key="2">
    <source>
        <dbReference type="Proteomes" id="UP001231189"/>
    </source>
</evidence>
<reference evidence="1" key="1">
    <citation type="submission" date="2023-07" db="EMBL/GenBank/DDBJ databases">
        <title>A chromosome-level genome assembly of Lolium multiflorum.</title>
        <authorList>
            <person name="Chen Y."/>
            <person name="Copetti D."/>
            <person name="Kolliker R."/>
            <person name="Studer B."/>
        </authorList>
    </citation>
    <scope>NUCLEOTIDE SEQUENCE</scope>
    <source>
        <strain evidence="1">02402/16</strain>
        <tissue evidence="1">Leaf</tissue>
    </source>
</reference>
<dbReference type="AlphaFoldDB" id="A0AAD8STN0"/>
<protein>
    <submittedName>
        <fullName evidence="1">Uncharacterized protein</fullName>
    </submittedName>
</protein>
<comment type="caution">
    <text evidence="1">The sequence shown here is derived from an EMBL/GenBank/DDBJ whole genome shotgun (WGS) entry which is preliminary data.</text>
</comment>
<name>A0AAD8STN0_LOLMU</name>
<accession>A0AAD8STN0</accession>
<sequence>MKRRRLLLDEVSGNRQQLLLGLGHLIQIRFAFDEVKAMLKREFKMTDLGVAKRLLHEHSSSQVPKLTSTLRVY</sequence>
<evidence type="ECO:0000313" key="1">
    <source>
        <dbReference type="EMBL" id="KAK1663273.1"/>
    </source>
</evidence>
<keyword evidence="2" id="KW-1185">Reference proteome</keyword>